<dbReference type="Proteomes" id="UP000030669">
    <property type="component" value="Unassembled WGS sequence"/>
</dbReference>
<dbReference type="OMA" id="VISTHHQ"/>
<feature type="compositionally biased region" description="Low complexity" evidence="1">
    <location>
        <begin position="474"/>
        <end position="489"/>
    </location>
</feature>
<feature type="compositionally biased region" description="Low complexity" evidence="1">
    <location>
        <begin position="527"/>
        <end position="536"/>
    </location>
</feature>
<evidence type="ECO:0008006" key="4">
    <source>
        <dbReference type="Google" id="ProtNLM"/>
    </source>
</evidence>
<feature type="region of interest" description="Disordered" evidence="1">
    <location>
        <begin position="288"/>
        <end position="558"/>
    </location>
</feature>
<dbReference type="HOGENOM" id="CLU_422748_0_0_1"/>
<evidence type="ECO:0000313" key="2">
    <source>
        <dbReference type="EMBL" id="EPQ54034.1"/>
    </source>
</evidence>
<reference evidence="2 3" key="1">
    <citation type="journal article" date="2012" name="Science">
        <title>The Paleozoic origin of enzymatic lignin decomposition reconstructed from 31 fungal genomes.</title>
        <authorList>
            <person name="Floudas D."/>
            <person name="Binder M."/>
            <person name="Riley R."/>
            <person name="Barry K."/>
            <person name="Blanchette R.A."/>
            <person name="Henrissat B."/>
            <person name="Martinez A.T."/>
            <person name="Otillar R."/>
            <person name="Spatafora J.W."/>
            <person name="Yadav J.S."/>
            <person name="Aerts A."/>
            <person name="Benoit I."/>
            <person name="Boyd A."/>
            <person name="Carlson A."/>
            <person name="Copeland A."/>
            <person name="Coutinho P.M."/>
            <person name="de Vries R.P."/>
            <person name="Ferreira P."/>
            <person name="Findley K."/>
            <person name="Foster B."/>
            <person name="Gaskell J."/>
            <person name="Glotzer D."/>
            <person name="Gorecki P."/>
            <person name="Heitman J."/>
            <person name="Hesse C."/>
            <person name="Hori C."/>
            <person name="Igarashi K."/>
            <person name="Jurgens J.A."/>
            <person name="Kallen N."/>
            <person name="Kersten P."/>
            <person name="Kohler A."/>
            <person name="Kuees U."/>
            <person name="Kumar T.K.A."/>
            <person name="Kuo A."/>
            <person name="LaButti K."/>
            <person name="Larrondo L.F."/>
            <person name="Lindquist E."/>
            <person name="Ling A."/>
            <person name="Lombard V."/>
            <person name="Lucas S."/>
            <person name="Lundell T."/>
            <person name="Martin R."/>
            <person name="McLaughlin D.J."/>
            <person name="Morgenstern I."/>
            <person name="Morin E."/>
            <person name="Murat C."/>
            <person name="Nagy L.G."/>
            <person name="Nolan M."/>
            <person name="Ohm R.A."/>
            <person name="Patyshakuliyeva A."/>
            <person name="Rokas A."/>
            <person name="Ruiz-Duenas F.J."/>
            <person name="Sabat G."/>
            <person name="Salamov A."/>
            <person name="Samejima M."/>
            <person name="Schmutz J."/>
            <person name="Slot J.C."/>
            <person name="St John F."/>
            <person name="Stenlid J."/>
            <person name="Sun H."/>
            <person name="Sun S."/>
            <person name="Syed K."/>
            <person name="Tsang A."/>
            <person name="Wiebenga A."/>
            <person name="Young D."/>
            <person name="Pisabarro A."/>
            <person name="Eastwood D.C."/>
            <person name="Martin F."/>
            <person name="Cullen D."/>
            <person name="Grigoriev I.V."/>
            <person name="Hibbett D.S."/>
        </authorList>
    </citation>
    <scope>NUCLEOTIDE SEQUENCE [LARGE SCALE GENOMIC DNA]</scope>
    <source>
        <strain evidence="2 3">ATCC 11539</strain>
    </source>
</reference>
<dbReference type="OrthoDB" id="3061653at2759"/>
<organism evidence="2 3">
    <name type="scientific">Gloeophyllum trabeum (strain ATCC 11539 / FP-39264 / Madison 617)</name>
    <name type="common">Brown rot fungus</name>
    <dbReference type="NCBI Taxonomy" id="670483"/>
    <lineage>
        <taxon>Eukaryota</taxon>
        <taxon>Fungi</taxon>
        <taxon>Dikarya</taxon>
        <taxon>Basidiomycota</taxon>
        <taxon>Agaricomycotina</taxon>
        <taxon>Agaricomycetes</taxon>
        <taxon>Gloeophyllales</taxon>
        <taxon>Gloeophyllaceae</taxon>
        <taxon>Gloeophyllum</taxon>
    </lineage>
</organism>
<dbReference type="KEGG" id="gtr:GLOTRDRAFT_94424"/>
<feature type="compositionally biased region" description="Pro residues" evidence="1">
    <location>
        <begin position="331"/>
        <end position="340"/>
    </location>
</feature>
<dbReference type="AlphaFoldDB" id="S7RMW3"/>
<feature type="compositionally biased region" description="Low complexity" evidence="1">
    <location>
        <begin position="8"/>
        <end position="18"/>
    </location>
</feature>
<evidence type="ECO:0000313" key="3">
    <source>
        <dbReference type="Proteomes" id="UP000030669"/>
    </source>
</evidence>
<proteinExistence type="predicted"/>
<keyword evidence="3" id="KW-1185">Reference proteome</keyword>
<dbReference type="GeneID" id="19309603"/>
<protein>
    <recommendedName>
        <fullName evidence="4">C2H2-type domain-containing protein</fullName>
    </recommendedName>
</protein>
<accession>S7RMW3</accession>
<feature type="region of interest" description="Disordered" evidence="1">
    <location>
        <begin position="1"/>
        <end position="111"/>
    </location>
</feature>
<feature type="compositionally biased region" description="Basic and acidic residues" evidence="1">
    <location>
        <begin position="372"/>
        <end position="387"/>
    </location>
</feature>
<dbReference type="RefSeq" id="XP_007867381.1">
    <property type="nucleotide sequence ID" value="XM_007869190.1"/>
</dbReference>
<feature type="compositionally biased region" description="Acidic residues" evidence="1">
    <location>
        <begin position="495"/>
        <end position="510"/>
    </location>
</feature>
<name>S7RMW3_GLOTA</name>
<feature type="compositionally biased region" description="Basic residues" evidence="1">
    <location>
        <begin position="388"/>
        <end position="414"/>
    </location>
</feature>
<sequence length="648" mass="70965">MPDTTHNTQPTESSQESTSTKRDESPQQRNAQNLHTPPYSPATATRQLANEGADATEEVATHEGQVPEADSTRALAAPEDVPSSTDDFYEPYMNHPEPTDQEQPTDRLPEEVIPPPQATLIAEFCPELRLATANRQWTREQYDGAFGLADADVLQGYVNPRYICFLPPPPPVSPIVLNCPDYYVPEPRSAYEDGGDIWSTGLQISGDSSSGSGASIASAPAPANAEDSRRSPSVEITGEYPGRMPYEYDDSPQSWSLHSPYYSEPSSPTPPPLPSWFPDASPYYAREASVVVPSDDEDTTPRQYTGGKSVGGKTTRVNGTSARSRRSATPRPLPSVPAPISPAHYTLPNLSPLPDSRPRPMQRNATPGTDPSRLEHCTERYHPYGGDRRRRPESKRTAKPKTKSPIKSKPKPKPKQATNATPARPPPVHMNATPGPGPSTLERRAEASRPYSGGKAFTAPTMRMHEPSVKVRRNSSTSTNANAVASSSARKIEDFSEDEYEPSDDGTQDDGEWRPTTTKRVGRVQGRRGAAAAAAGTKKRSPTKKRRSAPSAASRDGAEPSGFLLCRFGCGHKASSLGDMTRHEMSSQHAPPRYKCKCGKFFQRSDSLKRHCLGTACIFGRHPPWHCCPEEFPREDYEDPEGEEHQEE</sequence>
<feature type="compositionally biased region" description="Basic residues" evidence="1">
    <location>
        <begin position="537"/>
        <end position="548"/>
    </location>
</feature>
<feature type="region of interest" description="Disordered" evidence="1">
    <location>
        <begin position="201"/>
        <end position="248"/>
    </location>
</feature>
<feature type="compositionally biased region" description="Low complexity" evidence="1">
    <location>
        <begin position="204"/>
        <end position="225"/>
    </location>
</feature>
<dbReference type="EMBL" id="KB469304">
    <property type="protein sequence ID" value="EPQ54034.1"/>
    <property type="molecule type" value="Genomic_DNA"/>
</dbReference>
<evidence type="ECO:0000256" key="1">
    <source>
        <dbReference type="SAM" id="MobiDB-lite"/>
    </source>
</evidence>
<gene>
    <name evidence="2" type="ORF">GLOTRDRAFT_94424</name>
</gene>